<dbReference type="SMART" id="SM00567">
    <property type="entry name" value="EZ_HEAT"/>
    <property type="match status" value="6"/>
</dbReference>
<dbReference type="PANTHER" id="PTHR12697">
    <property type="entry name" value="PBS LYASE HEAT-LIKE PROTEIN"/>
    <property type="match status" value="1"/>
</dbReference>
<dbReference type="KEGG" id="pbap:Pla133_29840"/>
<dbReference type="Gene3D" id="1.25.10.10">
    <property type="entry name" value="Leucine-rich Repeat Variant"/>
    <property type="match status" value="2"/>
</dbReference>
<dbReference type="PANTHER" id="PTHR12697:SF5">
    <property type="entry name" value="DEOXYHYPUSINE HYDROXYLASE"/>
    <property type="match status" value="1"/>
</dbReference>
<protein>
    <submittedName>
        <fullName evidence="2">PBS lyase HEAT-like repeat protein</fullName>
    </submittedName>
</protein>
<dbReference type="SUPFAM" id="SSF48371">
    <property type="entry name" value="ARM repeat"/>
    <property type="match status" value="1"/>
</dbReference>
<dbReference type="InterPro" id="IPR004155">
    <property type="entry name" value="PBS_lyase_HEAT"/>
</dbReference>
<organism evidence="2 3">
    <name type="scientific">Engelhardtia mirabilis</name>
    <dbReference type="NCBI Taxonomy" id="2528011"/>
    <lineage>
        <taxon>Bacteria</taxon>
        <taxon>Pseudomonadati</taxon>
        <taxon>Planctomycetota</taxon>
        <taxon>Planctomycetia</taxon>
        <taxon>Planctomycetia incertae sedis</taxon>
        <taxon>Engelhardtia</taxon>
    </lineage>
</organism>
<dbReference type="InterPro" id="IPR011989">
    <property type="entry name" value="ARM-like"/>
</dbReference>
<keyword evidence="3" id="KW-1185">Reference proteome</keyword>
<dbReference type="Proteomes" id="UP000316921">
    <property type="component" value="Chromosome"/>
</dbReference>
<dbReference type="RefSeq" id="WP_145066455.1">
    <property type="nucleotide sequence ID" value="NZ_CP036287.1"/>
</dbReference>
<evidence type="ECO:0000256" key="1">
    <source>
        <dbReference type="SAM" id="SignalP"/>
    </source>
</evidence>
<dbReference type="InterPro" id="IPR016024">
    <property type="entry name" value="ARM-type_fold"/>
</dbReference>
<reference evidence="2 3" key="1">
    <citation type="submission" date="2019-02" db="EMBL/GenBank/DDBJ databases">
        <title>Deep-cultivation of Planctomycetes and their phenomic and genomic characterization uncovers novel biology.</title>
        <authorList>
            <person name="Wiegand S."/>
            <person name="Jogler M."/>
            <person name="Boedeker C."/>
            <person name="Pinto D."/>
            <person name="Vollmers J."/>
            <person name="Rivas-Marin E."/>
            <person name="Kohn T."/>
            <person name="Peeters S.H."/>
            <person name="Heuer A."/>
            <person name="Rast P."/>
            <person name="Oberbeckmann S."/>
            <person name="Bunk B."/>
            <person name="Jeske O."/>
            <person name="Meyerdierks A."/>
            <person name="Storesund J.E."/>
            <person name="Kallscheuer N."/>
            <person name="Luecker S."/>
            <person name="Lage O.M."/>
            <person name="Pohl T."/>
            <person name="Merkel B.J."/>
            <person name="Hornburger P."/>
            <person name="Mueller R.-W."/>
            <person name="Bruemmer F."/>
            <person name="Labrenz M."/>
            <person name="Spormann A.M."/>
            <person name="Op den Camp H."/>
            <person name="Overmann J."/>
            <person name="Amann R."/>
            <person name="Jetten M.S.M."/>
            <person name="Mascher T."/>
            <person name="Medema M.H."/>
            <person name="Devos D.P."/>
            <person name="Kaster A.-K."/>
            <person name="Ovreas L."/>
            <person name="Rohde M."/>
            <person name="Galperin M.Y."/>
            <person name="Jogler C."/>
        </authorList>
    </citation>
    <scope>NUCLEOTIDE SEQUENCE [LARGE SCALE GENOMIC DNA]</scope>
    <source>
        <strain evidence="2 3">Pla133</strain>
    </source>
</reference>
<feature type="chain" id="PRO_5021804926" evidence="1">
    <location>
        <begin position="34"/>
        <end position="490"/>
    </location>
</feature>
<evidence type="ECO:0000313" key="3">
    <source>
        <dbReference type="Proteomes" id="UP000316921"/>
    </source>
</evidence>
<dbReference type="EMBL" id="CP036287">
    <property type="protein sequence ID" value="QDU67895.1"/>
    <property type="molecule type" value="Genomic_DNA"/>
</dbReference>
<dbReference type="GO" id="GO:0016829">
    <property type="term" value="F:lyase activity"/>
    <property type="evidence" value="ECO:0007669"/>
    <property type="project" value="UniProtKB-KW"/>
</dbReference>
<evidence type="ECO:0000313" key="2">
    <source>
        <dbReference type="EMBL" id="QDU67895.1"/>
    </source>
</evidence>
<keyword evidence="2" id="KW-0456">Lyase</keyword>
<dbReference type="AlphaFoldDB" id="A0A518BLP3"/>
<sequence precursor="true">MSLLRTRDRLEPLLALALLLALAACGGSQPVAATPPPDPAPPALEPVVANNMAKYGALLEAPPVLPETEAELAKQTESLVGYVAYSSNQRTRALGLEELAGLGPDSAAALRDLALDGELPEVERATAIEGLKALGGQVAVVALIELMETGKPAWVRARCAWYLGQLKQDRAIPMLLKCLKYEKDEETAVWIAWALGQMGNLAGVEALLVVRNREGASALWPTIDGHLAELSKRFSTDVAGLRALWSGPPVYDITFERSDAWHYEVWHWIDRLDEFQLRGVDDARYIFSQLGPAAVPLLAQALHDESRYRRMNSAQGLERMGARAQGAVPALIDALNQPDLSTQAAQSLGAIGGEGALEALVDRLKPHRDAAMRVAAAWALGELGDAAAVEPLRQFGLDAGIAELSQAAAESIAFLGGGESVLEALFAMRTDPTLESARTERALLTWLRHRAAGGDALAGSLVARFDAGDAPWDEVHAAFADGPDESEPQH</sequence>
<accession>A0A518BLP3</accession>
<dbReference type="Pfam" id="PF03130">
    <property type="entry name" value="HEAT_PBS"/>
    <property type="match status" value="1"/>
</dbReference>
<dbReference type="PROSITE" id="PS51257">
    <property type="entry name" value="PROKAR_LIPOPROTEIN"/>
    <property type="match status" value="1"/>
</dbReference>
<dbReference type="GO" id="GO:0016491">
    <property type="term" value="F:oxidoreductase activity"/>
    <property type="evidence" value="ECO:0007669"/>
    <property type="project" value="TreeGrafter"/>
</dbReference>
<keyword evidence="1" id="KW-0732">Signal</keyword>
<name>A0A518BLP3_9BACT</name>
<proteinExistence type="predicted"/>
<gene>
    <name evidence="2" type="ORF">Pla133_29840</name>
</gene>
<dbReference type="Pfam" id="PF13646">
    <property type="entry name" value="HEAT_2"/>
    <property type="match status" value="2"/>
</dbReference>
<feature type="signal peptide" evidence="1">
    <location>
        <begin position="1"/>
        <end position="33"/>
    </location>
</feature>